<dbReference type="PROSITE" id="PS00759">
    <property type="entry name" value="ARGE_DAPE_CPG2_2"/>
    <property type="match status" value="1"/>
</dbReference>
<dbReference type="NCBIfam" id="TIGR01246">
    <property type="entry name" value="dapE_proteo"/>
    <property type="match status" value="1"/>
</dbReference>
<proteinExistence type="inferred from homology"/>
<dbReference type="InterPro" id="IPR050072">
    <property type="entry name" value="Peptidase_M20A"/>
</dbReference>
<keyword evidence="9 16" id="KW-0378">Hydrolase</keyword>
<dbReference type="PANTHER" id="PTHR43808:SF31">
    <property type="entry name" value="N-ACETYL-L-CITRULLINE DEACETYLASE"/>
    <property type="match status" value="1"/>
</dbReference>
<protein>
    <recommendedName>
        <fullName evidence="6">Succinyl-diaminopimelate desuccinylase</fullName>
        <ecNumber evidence="5">3.5.1.18</ecNumber>
    </recommendedName>
    <alternativeName>
        <fullName evidence="13">N-succinyl-LL-2,6-diaminoheptanedioate amidohydrolase</fullName>
    </alternativeName>
</protein>
<comment type="pathway">
    <text evidence="2">Amino-acid biosynthesis; L-lysine biosynthesis via DAP pathway; LL-2,6-diaminopimelate from (S)-tetrahydrodipicolinate (succinylase route): step 3/3.</text>
</comment>
<comment type="cofactor">
    <cofactor evidence="1">
        <name>Zn(2+)</name>
        <dbReference type="ChEBI" id="CHEBI:29105"/>
    </cofactor>
</comment>
<dbReference type="Gene3D" id="3.40.630.10">
    <property type="entry name" value="Zn peptidases"/>
    <property type="match status" value="2"/>
</dbReference>
<dbReference type="GO" id="GO:0008777">
    <property type="term" value="F:acetylornithine deacetylase activity"/>
    <property type="evidence" value="ECO:0007669"/>
    <property type="project" value="TreeGrafter"/>
</dbReference>
<evidence type="ECO:0000256" key="8">
    <source>
        <dbReference type="ARBA" id="ARBA00022723"/>
    </source>
</evidence>
<evidence type="ECO:0000256" key="4">
    <source>
        <dbReference type="ARBA" id="ARBA00011738"/>
    </source>
</evidence>
<gene>
    <name evidence="16" type="ORF">MNB_SM-7-407</name>
</gene>
<keyword evidence="7" id="KW-0028">Amino-acid biosynthesis</keyword>
<dbReference type="GO" id="GO:0009089">
    <property type="term" value="P:lysine biosynthetic process via diaminopimelate"/>
    <property type="evidence" value="ECO:0007669"/>
    <property type="project" value="UniProtKB-UniPathway"/>
</dbReference>
<comment type="similarity">
    <text evidence="3">Belongs to the peptidase M20A family. DapE subfamily.</text>
</comment>
<evidence type="ECO:0000256" key="2">
    <source>
        <dbReference type="ARBA" id="ARBA00005130"/>
    </source>
</evidence>
<comment type="catalytic activity">
    <reaction evidence="14">
        <text>N-succinyl-(2S,6S)-2,6-diaminopimelate + H2O = (2S,6S)-2,6-diaminopimelate + succinate</text>
        <dbReference type="Rhea" id="RHEA:22608"/>
        <dbReference type="ChEBI" id="CHEBI:15377"/>
        <dbReference type="ChEBI" id="CHEBI:30031"/>
        <dbReference type="ChEBI" id="CHEBI:57609"/>
        <dbReference type="ChEBI" id="CHEBI:58087"/>
        <dbReference type="EC" id="3.5.1.18"/>
    </reaction>
</comment>
<name>A0A1W1BSP3_9ZZZZ</name>
<dbReference type="InterPro" id="IPR002933">
    <property type="entry name" value="Peptidase_M20"/>
</dbReference>
<keyword evidence="11" id="KW-0220">Diaminopimelate biosynthesis</keyword>
<dbReference type="InterPro" id="IPR001261">
    <property type="entry name" value="ArgE/DapE_CS"/>
</dbReference>
<dbReference type="CDD" id="cd03891">
    <property type="entry name" value="M20_DapE_proteobac"/>
    <property type="match status" value="1"/>
</dbReference>
<dbReference type="NCBIfam" id="NF009557">
    <property type="entry name" value="PRK13009.1"/>
    <property type="match status" value="1"/>
</dbReference>
<dbReference type="GO" id="GO:0046872">
    <property type="term" value="F:metal ion binding"/>
    <property type="evidence" value="ECO:0007669"/>
    <property type="project" value="UniProtKB-KW"/>
</dbReference>
<dbReference type="EMBL" id="FPHB01000038">
    <property type="protein sequence ID" value="SFV56543.1"/>
    <property type="molecule type" value="Genomic_DNA"/>
</dbReference>
<dbReference type="UniPathway" id="UPA00034">
    <property type="reaction ID" value="UER00021"/>
</dbReference>
<dbReference type="Pfam" id="PF07687">
    <property type="entry name" value="M20_dimer"/>
    <property type="match status" value="1"/>
</dbReference>
<evidence type="ECO:0000256" key="12">
    <source>
        <dbReference type="ARBA" id="ARBA00023154"/>
    </source>
</evidence>
<evidence type="ECO:0000256" key="14">
    <source>
        <dbReference type="ARBA" id="ARBA00051301"/>
    </source>
</evidence>
<dbReference type="EC" id="3.5.1.18" evidence="5"/>
<evidence type="ECO:0000256" key="1">
    <source>
        <dbReference type="ARBA" id="ARBA00001947"/>
    </source>
</evidence>
<evidence type="ECO:0000256" key="9">
    <source>
        <dbReference type="ARBA" id="ARBA00022801"/>
    </source>
</evidence>
<dbReference type="GO" id="GO:0006526">
    <property type="term" value="P:L-arginine biosynthetic process"/>
    <property type="evidence" value="ECO:0007669"/>
    <property type="project" value="TreeGrafter"/>
</dbReference>
<dbReference type="InterPro" id="IPR011650">
    <property type="entry name" value="Peptidase_M20_dimer"/>
</dbReference>
<dbReference type="InterPro" id="IPR036264">
    <property type="entry name" value="Bact_exopeptidase_dim_dom"/>
</dbReference>
<dbReference type="HAMAP" id="MF_01690">
    <property type="entry name" value="DapE"/>
    <property type="match status" value="1"/>
</dbReference>
<dbReference type="PANTHER" id="PTHR43808">
    <property type="entry name" value="ACETYLORNITHINE DEACETYLASE"/>
    <property type="match status" value="1"/>
</dbReference>
<keyword evidence="10" id="KW-0862">Zinc</keyword>
<sequence>MDIIELFKYLLSKKSETPDDGGLLDFITEYLGDGWEAVRIDKEGVKNLFIYKRFGEGDHLCFAGHVDVVPAGEGWIFDPYEPVEDEDGYIFARGAQDMKSGVAAFTQALKEAENFPGTLSLLLTSDEEGDADFGTKIVLEYLKEQDMLPDYAVVAEPTCEEHFGDAIKVGRRGSINGYLTIQGKQGHAAYPEKAINPIHQIASRLPKLAGIELDSGDEFFAPSRFVITDIRSGMQVTNVTPDSLNMMFNVRNNTKTTQKEILDLVENELGDLEYDLRLTQGSYPFMTDTNTKIVQNIDKAIQEITGITPKHSTAGGTSDARFMAPLGIKVIEFGVKNDTIHSVNERTHKDEVIGLYKVFKKLIEEWR</sequence>
<comment type="subunit">
    <text evidence="4">Homodimer.</text>
</comment>
<dbReference type="SUPFAM" id="SSF55031">
    <property type="entry name" value="Bacterial exopeptidase dimerisation domain"/>
    <property type="match status" value="1"/>
</dbReference>
<dbReference type="AlphaFoldDB" id="A0A1W1BSP3"/>
<evidence type="ECO:0000256" key="3">
    <source>
        <dbReference type="ARBA" id="ARBA00006746"/>
    </source>
</evidence>
<dbReference type="SUPFAM" id="SSF53187">
    <property type="entry name" value="Zn-dependent exopeptidases"/>
    <property type="match status" value="1"/>
</dbReference>
<evidence type="ECO:0000256" key="5">
    <source>
        <dbReference type="ARBA" id="ARBA00011921"/>
    </source>
</evidence>
<organism evidence="16">
    <name type="scientific">hydrothermal vent metagenome</name>
    <dbReference type="NCBI Taxonomy" id="652676"/>
    <lineage>
        <taxon>unclassified sequences</taxon>
        <taxon>metagenomes</taxon>
        <taxon>ecological metagenomes</taxon>
    </lineage>
</organism>
<dbReference type="InterPro" id="IPR005941">
    <property type="entry name" value="DapE_proteobac"/>
</dbReference>
<accession>A0A1W1BSP3</accession>
<evidence type="ECO:0000256" key="11">
    <source>
        <dbReference type="ARBA" id="ARBA00022915"/>
    </source>
</evidence>
<dbReference type="GO" id="GO:0009014">
    <property type="term" value="F:succinyl-diaminopimelate desuccinylase activity"/>
    <property type="evidence" value="ECO:0007669"/>
    <property type="project" value="UniProtKB-EC"/>
</dbReference>
<evidence type="ECO:0000256" key="13">
    <source>
        <dbReference type="ARBA" id="ARBA00031891"/>
    </source>
</evidence>
<evidence type="ECO:0000313" key="16">
    <source>
        <dbReference type="EMBL" id="SFV56543.1"/>
    </source>
</evidence>
<dbReference type="GO" id="GO:0019877">
    <property type="term" value="P:diaminopimelate biosynthetic process"/>
    <property type="evidence" value="ECO:0007669"/>
    <property type="project" value="UniProtKB-KW"/>
</dbReference>
<feature type="domain" description="Peptidase M20 dimerisation" evidence="15">
    <location>
        <begin position="169"/>
        <end position="271"/>
    </location>
</feature>
<dbReference type="Gene3D" id="3.30.70.360">
    <property type="match status" value="1"/>
</dbReference>
<evidence type="ECO:0000256" key="7">
    <source>
        <dbReference type="ARBA" id="ARBA00022605"/>
    </source>
</evidence>
<keyword evidence="12" id="KW-0457">Lysine biosynthesis</keyword>
<evidence type="ECO:0000259" key="15">
    <source>
        <dbReference type="Pfam" id="PF07687"/>
    </source>
</evidence>
<dbReference type="Pfam" id="PF01546">
    <property type="entry name" value="Peptidase_M20"/>
    <property type="match status" value="1"/>
</dbReference>
<evidence type="ECO:0000256" key="6">
    <source>
        <dbReference type="ARBA" id="ARBA00022391"/>
    </source>
</evidence>
<keyword evidence="8" id="KW-0479">Metal-binding</keyword>
<reference evidence="16" key="1">
    <citation type="submission" date="2016-10" db="EMBL/GenBank/DDBJ databases">
        <authorList>
            <person name="de Groot N.N."/>
        </authorList>
    </citation>
    <scope>NUCLEOTIDE SEQUENCE</scope>
</reference>
<evidence type="ECO:0000256" key="10">
    <source>
        <dbReference type="ARBA" id="ARBA00022833"/>
    </source>
</evidence>